<dbReference type="GO" id="GO:0046872">
    <property type="term" value="F:metal ion binding"/>
    <property type="evidence" value="ECO:0007669"/>
    <property type="project" value="UniProtKB-KW"/>
</dbReference>
<dbReference type="EMBL" id="JAMQGP010000001">
    <property type="protein sequence ID" value="MCM2678670.1"/>
    <property type="molecule type" value="Genomic_DNA"/>
</dbReference>
<evidence type="ECO:0000256" key="4">
    <source>
        <dbReference type="ARBA" id="ARBA00022764"/>
    </source>
</evidence>
<dbReference type="RefSeq" id="WP_251260031.1">
    <property type="nucleotide sequence ID" value="NZ_JAMQGP010000001.1"/>
</dbReference>
<evidence type="ECO:0000256" key="7">
    <source>
        <dbReference type="ARBA" id="ARBA00023049"/>
    </source>
</evidence>
<name>A0AA42B6D5_9GAMM</name>
<dbReference type="EC" id="3.4.-.-" evidence="11"/>
<accession>A0AA42B6D5</accession>
<keyword evidence="3 10" id="KW-0732">Signal</keyword>
<feature type="disulfide bond" evidence="8">
    <location>
        <begin position="50"/>
        <end position="272"/>
    </location>
</feature>
<dbReference type="NCBIfam" id="NF006947">
    <property type="entry name" value="PRK09429.1"/>
    <property type="match status" value="1"/>
</dbReference>
<evidence type="ECO:0000256" key="6">
    <source>
        <dbReference type="ARBA" id="ARBA00022833"/>
    </source>
</evidence>
<dbReference type="GO" id="GO:0030288">
    <property type="term" value="C:outer membrane-bounded periplasmic space"/>
    <property type="evidence" value="ECO:0007669"/>
    <property type="project" value="InterPro"/>
</dbReference>
<feature type="signal peptide" evidence="10">
    <location>
        <begin position="1"/>
        <end position="24"/>
    </location>
</feature>
<feature type="chain" id="PRO_5041365860" evidence="10">
    <location>
        <begin position="25"/>
        <end position="278"/>
    </location>
</feature>
<evidence type="ECO:0000256" key="8">
    <source>
        <dbReference type="PIRSR" id="PIRSR018455-2"/>
    </source>
</evidence>
<evidence type="ECO:0000256" key="2">
    <source>
        <dbReference type="ARBA" id="ARBA00022723"/>
    </source>
</evidence>
<keyword evidence="12" id="KW-1185">Reference proteome</keyword>
<dbReference type="AlphaFoldDB" id="A0AA42B6D5"/>
<dbReference type="Proteomes" id="UP001165393">
    <property type="component" value="Unassembled WGS sequence"/>
</dbReference>
<gene>
    <name evidence="11" type="primary">mepA</name>
    <name evidence="11" type="ORF">NAF29_03160</name>
</gene>
<feature type="region of interest" description="Disordered" evidence="9">
    <location>
        <begin position="227"/>
        <end position="278"/>
    </location>
</feature>
<keyword evidence="8" id="KW-1015">Disulfide bond</keyword>
<dbReference type="GO" id="GO:0006508">
    <property type="term" value="P:proteolysis"/>
    <property type="evidence" value="ECO:0007669"/>
    <property type="project" value="UniProtKB-KW"/>
</dbReference>
<keyword evidence="4" id="KW-0574">Periplasm</keyword>
<feature type="disulfide bond" evidence="8">
    <location>
        <begin position="222"/>
        <end position="229"/>
    </location>
</feature>
<keyword evidence="7" id="KW-0482">Metalloprotease</keyword>
<keyword evidence="5 11" id="KW-0378">Hydrolase</keyword>
<keyword evidence="6" id="KW-0862">Zinc</keyword>
<evidence type="ECO:0000256" key="3">
    <source>
        <dbReference type="ARBA" id="ARBA00022729"/>
    </source>
</evidence>
<protein>
    <submittedName>
        <fullName evidence="11">Penicillin-insensitive murein endopeptidase</fullName>
        <ecNumber evidence="11">3.4.-.-</ecNumber>
    </submittedName>
</protein>
<comment type="caution">
    <text evidence="11">The sequence shown here is derived from an EMBL/GenBank/DDBJ whole genome shotgun (WGS) entry which is preliminary data.</text>
</comment>
<organism evidence="11 12">
    <name type="scientific">Echinimonas agarilytica</name>
    <dbReference type="NCBI Taxonomy" id="1215918"/>
    <lineage>
        <taxon>Bacteria</taxon>
        <taxon>Pseudomonadati</taxon>
        <taxon>Pseudomonadota</taxon>
        <taxon>Gammaproteobacteria</taxon>
        <taxon>Alteromonadales</taxon>
        <taxon>Echinimonadaceae</taxon>
        <taxon>Echinimonas</taxon>
    </lineage>
</organism>
<proteinExistence type="predicted"/>
<dbReference type="Gene3D" id="3.30.1380.10">
    <property type="match status" value="1"/>
</dbReference>
<dbReference type="InterPro" id="IPR009045">
    <property type="entry name" value="Zn_M74/Hedgehog-like"/>
</dbReference>
<keyword evidence="1" id="KW-0645">Protease</keyword>
<dbReference type="SUPFAM" id="SSF55166">
    <property type="entry name" value="Hedgehog/DD-peptidase"/>
    <property type="match status" value="1"/>
</dbReference>
<dbReference type="Pfam" id="PF03411">
    <property type="entry name" value="Peptidase_M74"/>
    <property type="match status" value="1"/>
</dbReference>
<dbReference type="GO" id="GO:0008237">
    <property type="term" value="F:metallopeptidase activity"/>
    <property type="evidence" value="ECO:0007669"/>
    <property type="project" value="UniProtKB-KW"/>
</dbReference>
<evidence type="ECO:0000313" key="11">
    <source>
        <dbReference type="EMBL" id="MCM2678670.1"/>
    </source>
</evidence>
<reference evidence="11 12" key="1">
    <citation type="journal article" date="2013" name="Antonie Van Leeuwenhoek">
        <title>Echinimonas agarilytica gen. nov., sp. nov., a new gammaproteobacterium isolated from the sea urchin Strongylocentrotus intermedius.</title>
        <authorList>
            <person name="Nedashkovskaya O.I."/>
            <person name="Stenkova A.M."/>
            <person name="Zhukova N.V."/>
            <person name="Van Trappen S."/>
            <person name="Lee J.S."/>
            <person name="Kim S.B."/>
        </authorList>
    </citation>
    <scope>NUCLEOTIDE SEQUENCE [LARGE SCALE GENOMIC DNA]</scope>
    <source>
        <strain evidence="11 12">KMM 6351</strain>
    </source>
</reference>
<evidence type="ECO:0000313" key="12">
    <source>
        <dbReference type="Proteomes" id="UP001165393"/>
    </source>
</evidence>
<evidence type="ECO:0000256" key="10">
    <source>
        <dbReference type="SAM" id="SignalP"/>
    </source>
</evidence>
<keyword evidence="2" id="KW-0479">Metal-binding</keyword>
<evidence type="ECO:0000256" key="1">
    <source>
        <dbReference type="ARBA" id="ARBA00022670"/>
    </source>
</evidence>
<sequence>MASVRIVLFWLTLLTSMCATLAHAAGTPWESVRTPTSLSPNSIGSYSNGCVDGAQPLPLVGNGYQVIRAQRQRYFGHPELISYLQDLGLRAASLELPRILVADMAMPRGGRFNSGHKSHQSGLDADIWMRMSTSVLPPEEAEKPWSLPVVDVHQFKLLEDKWTQDQALMIQLAADDNRVERIFVHPTIKQKLCQSDWKKRDWLRKIRPWWGHYAHFHVRLKCPEGNADCKPQKPPPEGEGCGDELLSWWPDPNKKPAKATKPKPPPPMLPQCKAVLES</sequence>
<dbReference type="PIRSF" id="PIRSF018455">
    <property type="entry name" value="MepA"/>
    <property type="match status" value="1"/>
</dbReference>
<dbReference type="InterPro" id="IPR005073">
    <property type="entry name" value="Peptidase_M74"/>
</dbReference>
<evidence type="ECO:0000256" key="9">
    <source>
        <dbReference type="SAM" id="MobiDB-lite"/>
    </source>
</evidence>
<feature type="disulfide bond" evidence="8">
    <location>
        <begin position="193"/>
        <end position="241"/>
    </location>
</feature>
<evidence type="ECO:0000256" key="5">
    <source>
        <dbReference type="ARBA" id="ARBA00022801"/>
    </source>
</evidence>
<dbReference type="GO" id="GO:0004252">
    <property type="term" value="F:serine-type endopeptidase activity"/>
    <property type="evidence" value="ECO:0007669"/>
    <property type="project" value="InterPro"/>
</dbReference>